<comment type="subcellular location">
    <subcellularLocation>
        <location evidence="2">Cell membrane</location>
    </subcellularLocation>
    <subcellularLocation>
        <location evidence="1">Membrane</location>
        <topology evidence="1">Single-pass membrane protein</topology>
    </subcellularLocation>
</comment>
<evidence type="ECO:0000256" key="1">
    <source>
        <dbReference type="ARBA" id="ARBA00004167"/>
    </source>
</evidence>
<dbReference type="NCBIfam" id="TIGR03423">
    <property type="entry name" value="pbp2_mrdA"/>
    <property type="match status" value="1"/>
</dbReference>
<dbReference type="GO" id="GO:0071972">
    <property type="term" value="F:peptidoglycan L,D-transpeptidase activity"/>
    <property type="evidence" value="ECO:0007669"/>
    <property type="project" value="TreeGrafter"/>
</dbReference>
<dbReference type="GO" id="GO:0006508">
    <property type="term" value="P:proteolysis"/>
    <property type="evidence" value="ECO:0007669"/>
    <property type="project" value="UniProtKB-KW"/>
</dbReference>
<dbReference type="PANTHER" id="PTHR30627">
    <property type="entry name" value="PEPTIDOGLYCAN D,D-TRANSPEPTIDASE"/>
    <property type="match status" value="1"/>
</dbReference>
<evidence type="ECO:0000259" key="16">
    <source>
        <dbReference type="Pfam" id="PF03717"/>
    </source>
</evidence>
<evidence type="ECO:0000256" key="3">
    <source>
        <dbReference type="ARBA" id="ARBA00022475"/>
    </source>
</evidence>
<dbReference type="GO" id="GO:0008360">
    <property type="term" value="P:regulation of cell shape"/>
    <property type="evidence" value="ECO:0007669"/>
    <property type="project" value="UniProtKB-KW"/>
</dbReference>
<dbReference type="InterPro" id="IPR017790">
    <property type="entry name" value="Penicillin-binding_protein_2"/>
</dbReference>
<keyword evidence="18" id="KW-1185">Reference proteome</keyword>
<keyword evidence="9" id="KW-0133">Cell shape</keyword>
<reference evidence="17 18" key="1">
    <citation type="submission" date="2016-10" db="EMBL/GenBank/DDBJ databases">
        <authorList>
            <person name="de Groot N.N."/>
        </authorList>
    </citation>
    <scope>NUCLEOTIDE SEQUENCE [LARGE SCALE GENOMIC DNA]</scope>
    <source>
        <strain evidence="17 18">CGMCC 1.11030</strain>
    </source>
</reference>
<dbReference type="Pfam" id="PF03717">
    <property type="entry name" value="PBP_dimer"/>
    <property type="match status" value="1"/>
</dbReference>
<dbReference type="InterPro" id="IPR036138">
    <property type="entry name" value="PBP_dimer_sf"/>
</dbReference>
<dbReference type="GO" id="GO:0009002">
    <property type="term" value="F:serine-type D-Ala-D-Ala carboxypeptidase activity"/>
    <property type="evidence" value="ECO:0007669"/>
    <property type="project" value="InterPro"/>
</dbReference>
<keyword evidence="5" id="KW-0121">Carboxypeptidase</keyword>
<dbReference type="OrthoDB" id="9766847at2"/>
<evidence type="ECO:0000256" key="7">
    <source>
        <dbReference type="ARBA" id="ARBA00022692"/>
    </source>
</evidence>
<evidence type="ECO:0000256" key="11">
    <source>
        <dbReference type="ARBA" id="ARBA00022989"/>
    </source>
</evidence>
<keyword evidence="13" id="KW-0961">Cell wall biogenesis/degradation</keyword>
<dbReference type="GO" id="GO:0005886">
    <property type="term" value="C:plasma membrane"/>
    <property type="evidence" value="ECO:0007669"/>
    <property type="project" value="UniProtKB-SubCell"/>
</dbReference>
<feature type="compositionally biased region" description="Basic and acidic residues" evidence="14">
    <location>
        <begin position="620"/>
        <end position="630"/>
    </location>
</feature>
<dbReference type="GO" id="GO:0009252">
    <property type="term" value="P:peptidoglycan biosynthetic process"/>
    <property type="evidence" value="ECO:0007669"/>
    <property type="project" value="UniProtKB-KW"/>
</dbReference>
<keyword evidence="10" id="KW-0573">Peptidoglycan synthesis</keyword>
<feature type="domain" description="Penicillin-binding protein dimerisation" evidence="16">
    <location>
        <begin position="62"/>
        <end position="236"/>
    </location>
</feature>
<keyword evidence="8" id="KW-0378">Hydrolase</keyword>
<evidence type="ECO:0000256" key="4">
    <source>
        <dbReference type="ARBA" id="ARBA00022519"/>
    </source>
</evidence>
<evidence type="ECO:0000256" key="12">
    <source>
        <dbReference type="ARBA" id="ARBA00023136"/>
    </source>
</evidence>
<dbReference type="SUPFAM" id="SSF56601">
    <property type="entry name" value="beta-lactamase/transpeptidase-like"/>
    <property type="match status" value="1"/>
</dbReference>
<dbReference type="GO" id="GO:0008658">
    <property type="term" value="F:penicillin binding"/>
    <property type="evidence" value="ECO:0007669"/>
    <property type="project" value="InterPro"/>
</dbReference>
<dbReference type="Proteomes" id="UP000199377">
    <property type="component" value="Unassembled WGS sequence"/>
</dbReference>
<evidence type="ECO:0000256" key="13">
    <source>
        <dbReference type="ARBA" id="ARBA00023316"/>
    </source>
</evidence>
<dbReference type="Gene3D" id="3.90.1310.10">
    <property type="entry name" value="Penicillin-binding protein 2a (Domain 2)"/>
    <property type="match status" value="1"/>
</dbReference>
<name>A0A1I3G8S1_9RHOB</name>
<feature type="domain" description="Penicillin-binding protein transpeptidase" evidence="15">
    <location>
        <begin position="269"/>
        <end position="603"/>
    </location>
</feature>
<protein>
    <submittedName>
        <fullName evidence="17">Penicillin-binding protein 2</fullName>
    </submittedName>
</protein>
<evidence type="ECO:0000259" key="15">
    <source>
        <dbReference type="Pfam" id="PF00905"/>
    </source>
</evidence>
<dbReference type="Gene3D" id="3.40.710.10">
    <property type="entry name" value="DD-peptidase/beta-lactamase superfamily"/>
    <property type="match status" value="1"/>
</dbReference>
<keyword evidence="6" id="KW-0645">Protease</keyword>
<evidence type="ECO:0000256" key="5">
    <source>
        <dbReference type="ARBA" id="ARBA00022645"/>
    </source>
</evidence>
<keyword evidence="12" id="KW-0472">Membrane</keyword>
<dbReference type="Pfam" id="PF00905">
    <property type="entry name" value="Transpeptidase"/>
    <property type="match status" value="1"/>
</dbReference>
<evidence type="ECO:0000256" key="14">
    <source>
        <dbReference type="SAM" id="MobiDB-lite"/>
    </source>
</evidence>
<feature type="region of interest" description="Disordered" evidence="14">
    <location>
        <begin position="610"/>
        <end position="678"/>
    </location>
</feature>
<accession>A0A1I3G8S1</accession>
<gene>
    <name evidence="17" type="ORF">SAMN05216258_10529</name>
</gene>
<dbReference type="PANTHER" id="PTHR30627:SF2">
    <property type="entry name" value="PEPTIDOGLYCAN D,D-TRANSPEPTIDASE MRDA"/>
    <property type="match status" value="1"/>
</dbReference>
<evidence type="ECO:0000313" key="17">
    <source>
        <dbReference type="EMBL" id="SFI19935.1"/>
    </source>
</evidence>
<organism evidence="17 18">
    <name type="scientific">Albimonas pacifica</name>
    <dbReference type="NCBI Taxonomy" id="1114924"/>
    <lineage>
        <taxon>Bacteria</taxon>
        <taxon>Pseudomonadati</taxon>
        <taxon>Pseudomonadota</taxon>
        <taxon>Alphaproteobacteria</taxon>
        <taxon>Rhodobacterales</taxon>
        <taxon>Paracoccaceae</taxon>
        <taxon>Albimonas</taxon>
    </lineage>
</organism>
<keyword evidence="3" id="KW-1003">Cell membrane</keyword>
<evidence type="ECO:0000256" key="9">
    <source>
        <dbReference type="ARBA" id="ARBA00022960"/>
    </source>
</evidence>
<evidence type="ECO:0000313" key="18">
    <source>
        <dbReference type="Proteomes" id="UP000199377"/>
    </source>
</evidence>
<dbReference type="GO" id="GO:0071555">
    <property type="term" value="P:cell wall organization"/>
    <property type="evidence" value="ECO:0007669"/>
    <property type="project" value="UniProtKB-KW"/>
</dbReference>
<dbReference type="STRING" id="1114924.SAMN05216258_10529"/>
<keyword evidence="4" id="KW-0997">Cell inner membrane</keyword>
<dbReference type="AlphaFoldDB" id="A0A1I3G8S1"/>
<dbReference type="InterPro" id="IPR050515">
    <property type="entry name" value="Beta-lactam/transpept"/>
</dbReference>
<dbReference type="InterPro" id="IPR012338">
    <property type="entry name" value="Beta-lactam/transpept-like"/>
</dbReference>
<keyword evidence="7" id="KW-0812">Transmembrane</keyword>
<dbReference type="SUPFAM" id="SSF56519">
    <property type="entry name" value="Penicillin binding protein dimerisation domain"/>
    <property type="match status" value="1"/>
</dbReference>
<evidence type="ECO:0000256" key="8">
    <source>
        <dbReference type="ARBA" id="ARBA00022801"/>
    </source>
</evidence>
<proteinExistence type="predicted"/>
<dbReference type="InterPro" id="IPR001460">
    <property type="entry name" value="PCN-bd_Tpept"/>
</dbReference>
<dbReference type="InterPro" id="IPR005311">
    <property type="entry name" value="PBP_dimer"/>
</dbReference>
<evidence type="ECO:0000256" key="6">
    <source>
        <dbReference type="ARBA" id="ARBA00022670"/>
    </source>
</evidence>
<dbReference type="RefSeq" id="WP_143103308.1">
    <property type="nucleotide sequence ID" value="NZ_FOQH01000005.1"/>
</dbReference>
<keyword evidence="11" id="KW-1133">Transmembrane helix</keyword>
<sequence>MSRWRPAPVPRSARLTRRAAILFALQGGVMGALAWRMRKLQVDDAQRYRLLAEENRINIRLIPPARGQIFDRRGQPLAVNRQNYRVTLVREQAGDVEAVLDRLSRLIEIPDHDRERILREMTRKPAFVPIPVAEHLSWEDFARVNANAPALPGIDVEVGQTRFYPHGPSLAHTVGYVGRVNERELEADGGATPLLQIPDFQIGKTGVETRAEDVLRGAAGLSRIEVNARGRKVRELSREEGQPGADLQLTIDLDLQRYVMERLGGESASVAVIEIATGDVLASASSPGFEPNQFVFGISSKNWSALLNDPYRPLSNKTVAGVYPPGSTYKMVVALAALEKGVIDAGESVFCNGRYQLGESYFHCWRRGGHGHLDLREALSQSCDVFFYEIARRVGIDAISDMARRLGVGVRPDLPVPAVSEGLAPTKDWKRASYDQSWQVGDTLNAGIGQGYVLASPMQLAVMTARIASGKAVAPRMIRGQGGRPLPDPEAPPLEVNATHLRLVREGMWSVMNASRGTARKSRIYADGVEFAGKTGTSQVRRITAAERAAGVFRNEDLPWNRRDHALFVGYAPYDAPRYAVSTVVEHGGGGSSTAAPIARDVIMRALWGGEPPLSAYPPGEREAEMERRIRPPAPRPEDAAPEAPPTTGAAPEAPAGPSPTPATSPVDPSAPASGRRA</sequence>
<dbReference type="EMBL" id="FOQH01000005">
    <property type="protein sequence ID" value="SFI19935.1"/>
    <property type="molecule type" value="Genomic_DNA"/>
</dbReference>
<evidence type="ECO:0000256" key="10">
    <source>
        <dbReference type="ARBA" id="ARBA00022984"/>
    </source>
</evidence>
<evidence type="ECO:0000256" key="2">
    <source>
        <dbReference type="ARBA" id="ARBA00004236"/>
    </source>
</evidence>